<reference evidence="2 3" key="1">
    <citation type="submission" date="2020-07" db="EMBL/GenBank/DDBJ databases">
        <title>Roseicoccus Jingziensis gen. nov., sp. nov., isolated from coastal seawater.</title>
        <authorList>
            <person name="Feng X."/>
        </authorList>
    </citation>
    <scope>NUCLEOTIDE SEQUENCE [LARGE SCALE GENOMIC DNA]</scope>
    <source>
        <strain evidence="2 3">N1E253</strain>
    </source>
</reference>
<evidence type="ECO:0000256" key="1">
    <source>
        <dbReference type="SAM" id="MobiDB-lite"/>
    </source>
</evidence>
<protein>
    <submittedName>
        <fullName evidence="2">3-methyladenine DNA glycosylase</fullName>
    </submittedName>
</protein>
<organism evidence="2 3">
    <name type="scientific">Oceaniferula marina</name>
    <dbReference type="NCBI Taxonomy" id="2748318"/>
    <lineage>
        <taxon>Bacteria</taxon>
        <taxon>Pseudomonadati</taxon>
        <taxon>Verrucomicrobiota</taxon>
        <taxon>Verrucomicrobiia</taxon>
        <taxon>Verrucomicrobiales</taxon>
        <taxon>Verrucomicrobiaceae</taxon>
        <taxon>Oceaniferula</taxon>
    </lineage>
</organism>
<dbReference type="AlphaFoldDB" id="A0A851GBN6"/>
<sequence length="318" mass="37240">MISHNETYLPLLQWQTIAKQHRERALRWTEPCRQRKSRRIKHPILDFLFVYYPFSPGRLEQWHPGLHVNLEPSSTLPQTLRGKHYQINEQGVSLNPTSLNDKEQTRLKRIHNLLTLTQQRKANYSCFGMHEWAMVYRGSDIRHRESVPLRLSQKEIDHIVESRPLCCSHFDAVRFFAPEALPLNKLKPTLEDREQFEQPACLHSNMDLYKWASKCMPWLGSELLWNCFQLALNARELDMRASAYDLDEYGYTPVPVETPDGRLEYERQQRKIAADAQPLRQQIIDTLATVLSLANNQVPPSRDKANNPAPDLTRFIHP</sequence>
<proteinExistence type="predicted"/>
<keyword evidence="3" id="KW-1185">Reference proteome</keyword>
<name>A0A851GBN6_9BACT</name>
<feature type="region of interest" description="Disordered" evidence="1">
    <location>
        <begin position="297"/>
        <end position="318"/>
    </location>
</feature>
<accession>A0A851GBN6</accession>
<evidence type="ECO:0000313" key="2">
    <source>
        <dbReference type="EMBL" id="NWK54589.1"/>
    </source>
</evidence>
<gene>
    <name evidence="2" type="ORF">HW115_03140</name>
</gene>
<comment type="caution">
    <text evidence="2">The sequence shown here is derived from an EMBL/GenBank/DDBJ whole genome shotgun (WGS) entry which is preliminary data.</text>
</comment>
<evidence type="ECO:0000313" key="3">
    <source>
        <dbReference type="Proteomes" id="UP000557872"/>
    </source>
</evidence>
<dbReference type="EMBL" id="JACBAZ010000001">
    <property type="protein sequence ID" value="NWK54589.1"/>
    <property type="molecule type" value="Genomic_DNA"/>
</dbReference>
<dbReference type="RefSeq" id="WP_178931105.1">
    <property type="nucleotide sequence ID" value="NZ_JACBAZ010000001.1"/>
</dbReference>
<dbReference type="Proteomes" id="UP000557872">
    <property type="component" value="Unassembled WGS sequence"/>
</dbReference>